<evidence type="ECO:0000256" key="2">
    <source>
        <dbReference type="SAM" id="Phobius"/>
    </source>
</evidence>
<keyword evidence="2" id="KW-0812">Transmembrane</keyword>
<reference evidence="3" key="1">
    <citation type="submission" date="2022-09" db="EMBL/GenBank/DDBJ databases">
        <title>Intensive care unit water sources are persistently colonized with multi-drug resistant bacteria and are the site of extensive horizontal gene transfer of antibiotic resistance genes.</title>
        <authorList>
            <person name="Diorio-Toth L."/>
        </authorList>
    </citation>
    <scope>NUCLEOTIDE SEQUENCE</scope>
    <source>
        <strain evidence="3">GD04065</strain>
    </source>
</reference>
<evidence type="ECO:0000313" key="4">
    <source>
        <dbReference type="EMBL" id="WMG17071.1"/>
    </source>
</evidence>
<proteinExistence type="predicted"/>
<dbReference type="Proteomes" id="UP001244586">
    <property type="component" value="Chromosome"/>
</dbReference>
<keyword evidence="2" id="KW-1133">Transmembrane helix</keyword>
<feature type="compositionally biased region" description="Basic and acidic residues" evidence="1">
    <location>
        <begin position="53"/>
        <end position="63"/>
    </location>
</feature>
<keyword evidence="2" id="KW-0472">Membrane</keyword>
<keyword evidence="5" id="KW-1185">Reference proteome</keyword>
<dbReference type="EMBL" id="CP121776">
    <property type="protein sequence ID" value="WMG17071.1"/>
    <property type="molecule type" value="Genomic_DNA"/>
</dbReference>
<evidence type="ECO:0000313" key="5">
    <source>
        <dbReference type="Proteomes" id="UP001244586"/>
    </source>
</evidence>
<dbReference type="Proteomes" id="UP001157887">
    <property type="component" value="Unassembled WGS sequence"/>
</dbReference>
<protein>
    <submittedName>
        <fullName evidence="4">Uncharacterized protein</fullName>
    </submittedName>
</protein>
<dbReference type="AlphaFoldDB" id="A0AAJ6ICA7"/>
<dbReference type="RefSeq" id="WP_058952164.1">
    <property type="nucleotide sequence ID" value="NZ_CANMLB010000005.1"/>
</dbReference>
<reference evidence="4 5" key="2">
    <citation type="submission" date="2023-04" db="EMBL/GenBank/DDBJ databases">
        <title>Acinetobacter johnsonii isolate AYTCM encoding NDM-1, OXA-58 and PER-1.</title>
        <authorList>
            <person name="Tian C."/>
            <person name="Wang S."/>
            <person name="Fan X."/>
            <person name="Xia D."/>
        </authorList>
    </citation>
    <scope>NUCLEOTIDE SEQUENCE [LARGE SCALE GENOMIC DNA]</scope>
    <source>
        <strain evidence="4 5">AYTCM</strain>
    </source>
</reference>
<evidence type="ECO:0000313" key="3">
    <source>
        <dbReference type="EMBL" id="MDG9786256.1"/>
    </source>
</evidence>
<name>A0AAJ6ICA7_ACIJO</name>
<organism evidence="4 5">
    <name type="scientific">Acinetobacter johnsonii</name>
    <dbReference type="NCBI Taxonomy" id="40214"/>
    <lineage>
        <taxon>Bacteria</taxon>
        <taxon>Pseudomonadati</taxon>
        <taxon>Pseudomonadota</taxon>
        <taxon>Gammaproteobacteria</taxon>
        <taxon>Moraxellales</taxon>
        <taxon>Moraxellaceae</taxon>
        <taxon>Acinetobacter</taxon>
    </lineage>
</organism>
<dbReference type="EMBL" id="JAOECG010000003">
    <property type="protein sequence ID" value="MDG9786256.1"/>
    <property type="molecule type" value="Genomic_DNA"/>
</dbReference>
<feature type="region of interest" description="Disordered" evidence="1">
    <location>
        <begin position="41"/>
        <end position="63"/>
    </location>
</feature>
<evidence type="ECO:0000256" key="1">
    <source>
        <dbReference type="SAM" id="MobiDB-lite"/>
    </source>
</evidence>
<sequence>MSKKAPNKYFAPIIIAGITVGFFVSAYKFVFAKPKTSEIKHTNAERIPTAATEGRDADESDEK</sequence>
<feature type="transmembrane region" description="Helical" evidence="2">
    <location>
        <begin position="12"/>
        <end position="31"/>
    </location>
</feature>
<accession>A0AAJ6ICA7</accession>
<gene>
    <name evidence="3" type="ORF">N7566_04465</name>
    <name evidence="4" type="ORF">QBJ73_11705</name>
</gene>